<protein>
    <submittedName>
        <fullName evidence="5">EAL domain-containing protein</fullName>
    </submittedName>
</protein>
<dbReference type="FunFam" id="3.20.20.450:FF:000001">
    <property type="entry name" value="Cyclic di-GMP phosphodiesterase yahA"/>
    <property type="match status" value="1"/>
</dbReference>
<dbReference type="PANTHER" id="PTHR44757:SF2">
    <property type="entry name" value="BIOFILM ARCHITECTURE MAINTENANCE PROTEIN MBAA"/>
    <property type="match status" value="1"/>
</dbReference>
<feature type="domain" description="GGDEF" evidence="4">
    <location>
        <begin position="288"/>
        <end position="420"/>
    </location>
</feature>
<dbReference type="InterPro" id="IPR052155">
    <property type="entry name" value="Biofilm_reg_signaling"/>
</dbReference>
<dbReference type="PROSITE" id="PS50883">
    <property type="entry name" value="EAL"/>
    <property type="match status" value="1"/>
</dbReference>
<dbReference type="SMART" id="SM00086">
    <property type="entry name" value="PAC"/>
    <property type="match status" value="2"/>
</dbReference>
<gene>
    <name evidence="5" type="ORF">HQN60_08550</name>
</gene>
<dbReference type="CDD" id="cd01948">
    <property type="entry name" value="EAL"/>
    <property type="match status" value="1"/>
</dbReference>
<dbReference type="PROSITE" id="PS50112">
    <property type="entry name" value="PAS"/>
    <property type="match status" value="1"/>
</dbReference>
<dbReference type="Pfam" id="PF00990">
    <property type="entry name" value="GGDEF"/>
    <property type="match status" value="1"/>
</dbReference>
<feature type="domain" description="EAL" evidence="3">
    <location>
        <begin position="429"/>
        <end position="682"/>
    </location>
</feature>
<proteinExistence type="predicted"/>
<evidence type="ECO:0000259" key="1">
    <source>
        <dbReference type="PROSITE" id="PS50112"/>
    </source>
</evidence>
<dbReference type="InterPro" id="IPR043128">
    <property type="entry name" value="Rev_trsase/Diguanyl_cyclase"/>
</dbReference>
<dbReference type="RefSeq" id="WP_173533250.1">
    <property type="nucleotide sequence ID" value="NZ_CP054143.1"/>
</dbReference>
<dbReference type="PROSITE" id="PS50887">
    <property type="entry name" value="GGDEF"/>
    <property type="match status" value="1"/>
</dbReference>
<dbReference type="NCBIfam" id="TIGR00229">
    <property type="entry name" value="sensory_box"/>
    <property type="match status" value="2"/>
</dbReference>
<dbReference type="SUPFAM" id="SSF55073">
    <property type="entry name" value="Nucleotide cyclase"/>
    <property type="match status" value="1"/>
</dbReference>
<dbReference type="CDD" id="cd01949">
    <property type="entry name" value="GGDEF"/>
    <property type="match status" value="1"/>
</dbReference>
<dbReference type="SUPFAM" id="SSF141868">
    <property type="entry name" value="EAL domain-like"/>
    <property type="match status" value="1"/>
</dbReference>
<evidence type="ECO:0000259" key="4">
    <source>
        <dbReference type="PROSITE" id="PS50887"/>
    </source>
</evidence>
<dbReference type="Pfam" id="PF00563">
    <property type="entry name" value="EAL"/>
    <property type="match status" value="1"/>
</dbReference>
<dbReference type="NCBIfam" id="TIGR00254">
    <property type="entry name" value="GGDEF"/>
    <property type="match status" value="1"/>
</dbReference>
<dbReference type="SMART" id="SM00052">
    <property type="entry name" value="EAL"/>
    <property type="match status" value="1"/>
</dbReference>
<dbReference type="InterPro" id="IPR001633">
    <property type="entry name" value="EAL_dom"/>
</dbReference>
<dbReference type="Proteomes" id="UP000504844">
    <property type="component" value="Chromosome"/>
</dbReference>
<dbReference type="InterPro" id="IPR000014">
    <property type="entry name" value="PAS"/>
</dbReference>
<dbReference type="InterPro" id="IPR000700">
    <property type="entry name" value="PAS-assoc_C"/>
</dbReference>
<dbReference type="PROSITE" id="PS50113">
    <property type="entry name" value="PAC"/>
    <property type="match status" value="2"/>
</dbReference>
<dbReference type="EMBL" id="CP054143">
    <property type="protein sequence ID" value="QKJ66746.1"/>
    <property type="molecule type" value="Genomic_DNA"/>
</dbReference>
<dbReference type="InterPro" id="IPR000160">
    <property type="entry name" value="GGDEF_dom"/>
</dbReference>
<dbReference type="AlphaFoldDB" id="A0A6M8STI5"/>
<dbReference type="InterPro" id="IPR001610">
    <property type="entry name" value="PAC"/>
</dbReference>
<dbReference type="CDD" id="cd00130">
    <property type="entry name" value="PAS"/>
    <property type="match status" value="2"/>
</dbReference>
<dbReference type="InterPro" id="IPR035965">
    <property type="entry name" value="PAS-like_dom_sf"/>
</dbReference>
<dbReference type="InterPro" id="IPR029787">
    <property type="entry name" value="Nucleotide_cyclase"/>
</dbReference>
<name>A0A6M8STI5_9NEIS</name>
<evidence type="ECO:0000259" key="3">
    <source>
        <dbReference type="PROSITE" id="PS50883"/>
    </source>
</evidence>
<keyword evidence="6" id="KW-1185">Reference proteome</keyword>
<dbReference type="Gene3D" id="3.20.20.450">
    <property type="entry name" value="EAL domain"/>
    <property type="match status" value="1"/>
</dbReference>
<organism evidence="5 6">
    <name type="scientific">Deefgea piscis</name>
    <dbReference type="NCBI Taxonomy" id="2739061"/>
    <lineage>
        <taxon>Bacteria</taxon>
        <taxon>Pseudomonadati</taxon>
        <taxon>Pseudomonadota</taxon>
        <taxon>Betaproteobacteria</taxon>
        <taxon>Neisseriales</taxon>
        <taxon>Chitinibacteraceae</taxon>
        <taxon>Deefgea</taxon>
    </lineage>
</organism>
<feature type="domain" description="PAS" evidence="1">
    <location>
        <begin position="18"/>
        <end position="80"/>
    </location>
</feature>
<dbReference type="KEGG" id="dee:HQN60_08550"/>
<dbReference type="PANTHER" id="PTHR44757">
    <property type="entry name" value="DIGUANYLATE CYCLASE DGCP"/>
    <property type="match status" value="1"/>
</dbReference>
<evidence type="ECO:0000313" key="6">
    <source>
        <dbReference type="Proteomes" id="UP000504844"/>
    </source>
</evidence>
<dbReference type="Gene3D" id="3.30.450.20">
    <property type="entry name" value="PAS domain"/>
    <property type="match status" value="2"/>
</dbReference>
<dbReference type="SUPFAM" id="SSF55785">
    <property type="entry name" value="PYP-like sensor domain (PAS domain)"/>
    <property type="match status" value="2"/>
</dbReference>
<sequence>MSRCNVSTLNELGPSSLIVNDLAASLITLDLQGYITGWNKGAEQLFGYSADDVLGRHILILYADESGDDSELLHAVMMSGHAQMEVLRRKKNGAVFWANIHLTLIRNDEQKPVRMIGYLTDITEQLAVEEKNQLYSHILEQAPDAIVITNLRFSCVGCNAAYHHITERKLEQTLGQLPSFMLAQQRESSILQQMYDLLERIGHWEGELWDERASGERYPIHLAISGVKNKRGDLTHYFAIFSDLTEKKHAEAQLHRLAYFDPLTNLPNRTMLFTLLEQALSEARRNQHHGALLCFNIARFKALNDSFGHTAADQVLIEVGQRIRASLRDEDVVSRFAADEFYIGLFDIRHRDDAAMVAQRVLLRISQPFLLSEEEILLKSYIGISIYPDDGRDAEKLINQAAVALHRGKQAQQDLLFYSPEMNQRSMARLKLSSELHHALERNELKLFYQAQYDTQNTRIVGAEALIRWQHPSRGFISPAEFIPFAEETGLIVPIGEWVLSEAIGQLAQWDQAGIKLNRLSINLSAQQFKSNLTDLLLKILKQHQIQAQRIELELTESMLMKNDEATLSLLLKLKAAGFSLALDDFGTGYSNLSYLQRFTLDYLKIDQSFIRGLPDNPGSAGIVNAICGIASSLNLRLIAEGVETANQLSFLQKTACDQIQGYLLSRPIPADEFAVLFTRNLEHFQPNQTQ</sequence>
<dbReference type="InterPro" id="IPR035919">
    <property type="entry name" value="EAL_sf"/>
</dbReference>
<evidence type="ECO:0000313" key="5">
    <source>
        <dbReference type="EMBL" id="QKJ66746.1"/>
    </source>
</evidence>
<feature type="domain" description="PAC" evidence="2">
    <location>
        <begin position="80"/>
        <end position="134"/>
    </location>
</feature>
<feature type="domain" description="PAC" evidence="2">
    <location>
        <begin position="204"/>
        <end position="256"/>
    </location>
</feature>
<accession>A0A6M8STI5</accession>
<dbReference type="SMART" id="SM00267">
    <property type="entry name" value="GGDEF"/>
    <property type="match status" value="1"/>
</dbReference>
<dbReference type="Pfam" id="PF13426">
    <property type="entry name" value="PAS_9"/>
    <property type="match status" value="2"/>
</dbReference>
<reference evidence="5 6" key="1">
    <citation type="submission" date="2020-05" db="EMBL/GenBank/DDBJ databases">
        <title>Complete genome sequence of Deefgea sp. D17.</title>
        <authorList>
            <person name="Bae J.-W."/>
            <person name="Han J.E."/>
        </authorList>
    </citation>
    <scope>NUCLEOTIDE SEQUENCE [LARGE SCALE GENOMIC DNA]</scope>
    <source>
        <strain evidence="5 6">D17</strain>
    </source>
</reference>
<dbReference type="SMART" id="SM00091">
    <property type="entry name" value="PAS"/>
    <property type="match status" value="2"/>
</dbReference>
<evidence type="ECO:0000259" key="2">
    <source>
        <dbReference type="PROSITE" id="PS50113"/>
    </source>
</evidence>
<dbReference type="Gene3D" id="3.30.70.270">
    <property type="match status" value="1"/>
</dbReference>